<dbReference type="AlphaFoldDB" id="A0A5D3FBA5"/>
<dbReference type="PANTHER" id="PTHR30273:SF2">
    <property type="entry name" value="PROTEIN FECR"/>
    <property type="match status" value="1"/>
</dbReference>
<feature type="transmembrane region" description="Helical" evidence="1">
    <location>
        <begin position="92"/>
        <end position="113"/>
    </location>
</feature>
<dbReference type="Pfam" id="PF04773">
    <property type="entry name" value="FecR"/>
    <property type="match status" value="1"/>
</dbReference>
<dbReference type="Pfam" id="PF16344">
    <property type="entry name" value="FecR_C"/>
    <property type="match status" value="1"/>
</dbReference>
<comment type="caution">
    <text evidence="4">The sequence shown here is derived from an EMBL/GenBank/DDBJ whole genome shotgun (WGS) entry which is preliminary data.</text>
</comment>
<keyword evidence="1" id="KW-1133">Transmembrane helix</keyword>
<dbReference type="GO" id="GO:0016989">
    <property type="term" value="F:sigma factor antagonist activity"/>
    <property type="evidence" value="ECO:0007669"/>
    <property type="project" value="TreeGrafter"/>
</dbReference>
<dbReference type="InterPro" id="IPR012373">
    <property type="entry name" value="Ferrdict_sens_TM"/>
</dbReference>
<dbReference type="InterPro" id="IPR006860">
    <property type="entry name" value="FecR"/>
</dbReference>
<dbReference type="EMBL" id="VKLW01000032">
    <property type="protein sequence ID" value="TYK32358.1"/>
    <property type="molecule type" value="Genomic_DNA"/>
</dbReference>
<keyword evidence="1" id="KW-0812">Transmembrane</keyword>
<dbReference type="Gene3D" id="2.60.120.1440">
    <property type="match status" value="1"/>
</dbReference>
<feature type="domain" description="Protein FecR C-terminal" evidence="3">
    <location>
        <begin position="324"/>
        <end position="392"/>
    </location>
</feature>
<keyword evidence="5" id="KW-1185">Reference proteome</keyword>
<evidence type="ECO:0000256" key="1">
    <source>
        <dbReference type="SAM" id="Phobius"/>
    </source>
</evidence>
<dbReference type="Proteomes" id="UP000324383">
    <property type="component" value="Unassembled WGS sequence"/>
</dbReference>
<evidence type="ECO:0000313" key="5">
    <source>
        <dbReference type="Proteomes" id="UP000324383"/>
    </source>
</evidence>
<reference evidence="4 5" key="1">
    <citation type="submission" date="2019-07" db="EMBL/GenBank/DDBJ databases">
        <title>Draft Genome Sequences of Bacteroides pyogenes Strains Isolated from the Uterus Holstein Dairy Cows with Metritis.</title>
        <authorList>
            <person name="Cunha F."/>
            <person name="Galvao K.N."/>
            <person name="Jeon S.J."/>
            <person name="Jeong K.C."/>
        </authorList>
    </citation>
    <scope>NUCLEOTIDE SEQUENCE [LARGE SCALE GENOMIC DNA]</scope>
    <source>
        <strain evidence="4 5">KG-31</strain>
    </source>
</reference>
<accession>A0A5D3FBA5</accession>
<organism evidence="4 5">
    <name type="scientific">Bacteroides pyogenes</name>
    <dbReference type="NCBI Taxonomy" id="310300"/>
    <lineage>
        <taxon>Bacteria</taxon>
        <taxon>Pseudomonadati</taxon>
        <taxon>Bacteroidota</taxon>
        <taxon>Bacteroidia</taxon>
        <taxon>Bacteroidales</taxon>
        <taxon>Bacteroidaceae</taxon>
        <taxon>Bacteroides</taxon>
    </lineage>
</organism>
<sequence length="394" mass="45660">MSEMGNNRMIIVSELIRKKILGIITSEEQKELERWLADSPRYRELLEKYERPEFLASFDPEKDRMEAEEAYEKWTNTGKQKSGKKIIFLKRWSVAAALVALVGLSSFFFYWIMERRALQNRIYTERLMDDNLPEINETQADALLLTADGKRIPMNQSKSVMTVSAEAIKQGEQLITEEKDNSPEVVYNTLKILRGKQFKMQLSDGTKVWLNSDSEITFPNRFDGPDRMVSVKGELLFEVTEDKAHPFIVNTEHGVVRVLGTAFNVHCYDDETPMITLVRGKIRYSLGSQSVELTPGQQCRVNDDRLTVVNVDTYEYTAWVDEVITFKNKRLEELMNILGRLYDVTIAYEEPSLKELPFTGAFKQYEQLDEIIRMIEESGLIHIDRKGQEILVRK</sequence>
<feature type="domain" description="FecR protein" evidence="2">
    <location>
        <begin position="194"/>
        <end position="282"/>
    </location>
</feature>
<gene>
    <name evidence="4" type="ORF">FNJ60_12570</name>
</gene>
<dbReference type="Gene3D" id="3.55.50.30">
    <property type="match status" value="1"/>
</dbReference>
<keyword evidence="1" id="KW-0472">Membrane</keyword>
<dbReference type="PANTHER" id="PTHR30273">
    <property type="entry name" value="PERIPLASMIC SIGNAL SENSOR AND SIGMA FACTOR ACTIVATOR FECR-RELATED"/>
    <property type="match status" value="1"/>
</dbReference>
<evidence type="ECO:0000259" key="2">
    <source>
        <dbReference type="Pfam" id="PF04773"/>
    </source>
</evidence>
<name>A0A5D3FBA5_9BACE</name>
<protein>
    <submittedName>
        <fullName evidence="4">DUF4974 domain-containing protein</fullName>
    </submittedName>
</protein>
<evidence type="ECO:0000313" key="4">
    <source>
        <dbReference type="EMBL" id="TYK32358.1"/>
    </source>
</evidence>
<evidence type="ECO:0000259" key="3">
    <source>
        <dbReference type="Pfam" id="PF16344"/>
    </source>
</evidence>
<proteinExistence type="predicted"/>
<dbReference type="InterPro" id="IPR032508">
    <property type="entry name" value="FecR_C"/>
</dbReference>